<protein>
    <recommendedName>
        <fullName evidence="1">NTP pyrophosphohydrolase MazG-like domain-containing protein</fullName>
    </recommendedName>
</protein>
<accession>A0ABM8HBG2</accession>
<gene>
    <name evidence="2" type="ORF">GCM10025872_19330</name>
</gene>
<reference evidence="3" key="1">
    <citation type="journal article" date="2019" name="Int. J. Syst. Evol. Microbiol.">
        <title>The Global Catalogue of Microorganisms (GCM) 10K type strain sequencing project: providing services to taxonomists for standard genome sequencing and annotation.</title>
        <authorList>
            <consortium name="The Broad Institute Genomics Platform"/>
            <consortium name="The Broad Institute Genome Sequencing Center for Infectious Disease"/>
            <person name="Wu L."/>
            <person name="Ma J."/>
        </authorList>
    </citation>
    <scope>NUCLEOTIDE SEQUENCE [LARGE SCALE GENOMIC DNA]</scope>
    <source>
        <strain evidence="3">NBRC 110608</strain>
    </source>
</reference>
<dbReference type="PANTHER" id="PTHR46523:SF1">
    <property type="entry name" value="DCTP PYROPHOSPHATASE 1"/>
    <property type="match status" value="1"/>
</dbReference>
<dbReference type="Gene3D" id="1.10.287.1080">
    <property type="entry name" value="MazG-like"/>
    <property type="match status" value="1"/>
</dbReference>
<dbReference type="CDD" id="cd11541">
    <property type="entry name" value="NTP-PPase_u4"/>
    <property type="match status" value="1"/>
</dbReference>
<proteinExistence type="predicted"/>
<dbReference type="InterPro" id="IPR004518">
    <property type="entry name" value="MazG-like_dom"/>
</dbReference>
<evidence type="ECO:0000313" key="2">
    <source>
        <dbReference type="EMBL" id="BDZ58276.1"/>
    </source>
</evidence>
<sequence length="129" mass="14502">MHDQPEPARTSARPGRYRRRVQMDEYQQAALRTAAPKDKKNELLHLVLGLVGESGEIAEKFKKWVRDLDSDEAAIDRDDIKQELGDVLWYTAVLADYLGLRLEDVAQANVDKLASRQARGVLGGSGDQR</sequence>
<evidence type="ECO:0000259" key="1">
    <source>
        <dbReference type="Pfam" id="PF03819"/>
    </source>
</evidence>
<dbReference type="InterPro" id="IPR011379">
    <property type="entry name" value="MazG-related_GP37"/>
</dbReference>
<dbReference type="SUPFAM" id="SSF101386">
    <property type="entry name" value="all-alpha NTP pyrophosphatases"/>
    <property type="match status" value="1"/>
</dbReference>
<feature type="domain" description="NTP pyrophosphohydrolase MazG-like" evidence="1">
    <location>
        <begin position="45"/>
        <end position="117"/>
    </location>
</feature>
<dbReference type="EMBL" id="AP027735">
    <property type="protein sequence ID" value="BDZ58276.1"/>
    <property type="molecule type" value="Genomic_DNA"/>
</dbReference>
<name>A0ABM8HBG2_9MICO</name>
<dbReference type="Pfam" id="PF03819">
    <property type="entry name" value="MazG"/>
    <property type="match status" value="1"/>
</dbReference>
<dbReference type="Proteomes" id="UP001321421">
    <property type="component" value="Chromosome"/>
</dbReference>
<dbReference type="InterPro" id="IPR052555">
    <property type="entry name" value="dCTP_Pyrophosphatase"/>
</dbReference>
<organism evidence="2 3">
    <name type="scientific">Barrientosiimonas endolithica</name>
    <dbReference type="NCBI Taxonomy" id="1535208"/>
    <lineage>
        <taxon>Bacteria</taxon>
        <taxon>Bacillati</taxon>
        <taxon>Actinomycetota</taxon>
        <taxon>Actinomycetes</taxon>
        <taxon>Micrococcales</taxon>
        <taxon>Dermacoccaceae</taxon>
        <taxon>Barrientosiimonas</taxon>
    </lineage>
</organism>
<keyword evidence="3" id="KW-1185">Reference proteome</keyword>
<dbReference type="PIRSF" id="PIRSF006639">
    <property type="entry name" value="UCP006639_pph"/>
    <property type="match status" value="1"/>
</dbReference>
<evidence type="ECO:0000313" key="3">
    <source>
        <dbReference type="Proteomes" id="UP001321421"/>
    </source>
</evidence>
<dbReference type="PANTHER" id="PTHR46523">
    <property type="entry name" value="DCTP PYROPHOSPHATASE 1"/>
    <property type="match status" value="1"/>
</dbReference>